<proteinExistence type="predicted"/>
<feature type="transmembrane region" description="Helical" evidence="1">
    <location>
        <begin position="326"/>
        <end position="346"/>
    </location>
</feature>
<feature type="transmembrane region" description="Helical" evidence="1">
    <location>
        <begin position="299"/>
        <end position="319"/>
    </location>
</feature>
<organism evidence="2 3">
    <name type="scientific">Clostridium estertheticum</name>
    <dbReference type="NCBI Taxonomy" id="238834"/>
    <lineage>
        <taxon>Bacteria</taxon>
        <taxon>Bacillati</taxon>
        <taxon>Bacillota</taxon>
        <taxon>Clostridia</taxon>
        <taxon>Eubacteriales</taxon>
        <taxon>Clostridiaceae</taxon>
        <taxon>Clostridium</taxon>
    </lineage>
</organism>
<feature type="transmembrane region" description="Helical" evidence="1">
    <location>
        <begin position="94"/>
        <end position="115"/>
    </location>
</feature>
<evidence type="ECO:0000313" key="2">
    <source>
        <dbReference type="EMBL" id="WAG60388.1"/>
    </source>
</evidence>
<evidence type="ECO:0000256" key="1">
    <source>
        <dbReference type="SAM" id="Phobius"/>
    </source>
</evidence>
<feature type="transmembrane region" description="Helical" evidence="1">
    <location>
        <begin position="25"/>
        <end position="44"/>
    </location>
</feature>
<feature type="transmembrane region" description="Helical" evidence="1">
    <location>
        <begin position="200"/>
        <end position="221"/>
    </location>
</feature>
<keyword evidence="1" id="KW-1133">Transmembrane helix</keyword>
<dbReference type="RefSeq" id="WP_216122749.1">
    <property type="nucleotide sequence ID" value="NZ_CP086239.1"/>
</dbReference>
<feature type="transmembrane region" description="Helical" evidence="1">
    <location>
        <begin position="166"/>
        <end position="188"/>
    </location>
</feature>
<feature type="transmembrane region" description="Helical" evidence="1">
    <location>
        <begin position="121"/>
        <end position="137"/>
    </location>
</feature>
<feature type="transmembrane region" description="Helical" evidence="1">
    <location>
        <begin position="241"/>
        <end position="263"/>
    </location>
</feature>
<sequence length="360" mass="42136">MNTYIILFLFLTCSSFIVMIKHTEKLQMITLCVVFIVLSLFAGLRCEIGFDYDSYSNIFQQVPTISQFTVSGLKHLRIYAEYGYILLNIIIKSLGLNVNAVFIIVAIISMFIICFTYRKYTKYYLIAIFAYCARFYFMLNMGQIRQGLAMAILLLSIKYIDEQKMFKFVLIVFIAASFHSVSYIMLPMYFINKINIKEKLFWYVLIFAMILGSTGWLGIIISNFSNFLPKGVVNYYYSAEYGYKYGIVNSVVLFRILVCFIIFRYRGIMRNNIKYFDVIFKTYLCGVIILISFNEVSILAARTAAIFAVFEPVFIGAFISIFKNKLVGYNFVLIYIFILIYFNFFLKMFEVFIPYKSIFF</sequence>
<dbReference type="Proteomes" id="UP001164733">
    <property type="component" value="Chromosome"/>
</dbReference>
<gene>
    <name evidence="2" type="ORF">LL038_23165</name>
</gene>
<protein>
    <submittedName>
        <fullName evidence="2">EpsG family protein</fullName>
    </submittedName>
</protein>
<evidence type="ECO:0000313" key="3">
    <source>
        <dbReference type="Proteomes" id="UP001164733"/>
    </source>
</evidence>
<dbReference type="Pfam" id="PF14897">
    <property type="entry name" value="EpsG"/>
    <property type="match status" value="1"/>
</dbReference>
<reference evidence="2" key="1">
    <citation type="submission" date="2021-11" db="EMBL/GenBank/DDBJ databases">
        <title>Clostridia strains as spoilage organisms.</title>
        <authorList>
            <person name="Wambui J."/>
            <person name="Stevens M.J.A."/>
            <person name="Stephan R."/>
        </authorList>
    </citation>
    <scope>NUCLEOTIDE SEQUENCE</scope>
    <source>
        <strain evidence="2">CF009</strain>
    </source>
</reference>
<keyword evidence="1" id="KW-0472">Membrane</keyword>
<dbReference type="AlphaFoldDB" id="A0AA47EHM6"/>
<feature type="transmembrane region" description="Helical" evidence="1">
    <location>
        <begin position="275"/>
        <end position="293"/>
    </location>
</feature>
<dbReference type="EMBL" id="CP086239">
    <property type="protein sequence ID" value="WAG60388.1"/>
    <property type="molecule type" value="Genomic_DNA"/>
</dbReference>
<accession>A0AA47EHM6</accession>
<dbReference type="InterPro" id="IPR049458">
    <property type="entry name" value="EpsG-like"/>
</dbReference>
<name>A0AA47EHM6_9CLOT</name>
<keyword evidence="1" id="KW-0812">Transmembrane</keyword>